<dbReference type="EMBL" id="SIJK02000063">
    <property type="protein sequence ID" value="MBP1468293.1"/>
    <property type="molecule type" value="Genomic_DNA"/>
</dbReference>
<comment type="similarity">
    <text evidence="2">Belongs to the UPF0410 family.</text>
</comment>
<name>A0ABS4DFS4_9CHLR</name>
<dbReference type="Pfam" id="PF04226">
    <property type="entry name" value="Transgly_assoc"/>
    <property type="match status" value="1"/>
</dbReference>
<comment type="caution">
    <text evidence="8">The sequence shown here is derived from an EMBL/GenBank/DDBJ whole genome shotgun (WGS) entry which is preliminary data.</text>
</comment>
<keyword evidence="3" id="KW-1003">Cell membrane</keyword>
<reference evidence="8 9" key="1">
    <citation type="submission" date="2021-03" db="EMBL/GenBank/DDBJ databases">
        <authorList>
            <person name="Grouzdev D.S."/>
        </authorList>
    </citation>
    <scope>NUCLEOTIDE SEQUENCE [LARGE SCALE GENOMIC DNA]</scope>
    <source>
        <strain evidence="8 9">M50-1</strain>
    </source>
</reference>
<dbReference type="InterPro" id="IPR007341">
    <property type="entry name" value="Transgly_assoc"/>
</dbReference>
<comment type="subcellular location">
    <subcellularLocation>
        <location evidence="1">Cell membrane</location>
        <topology evidence="1">Multi-pass membrane protein</topology>
    </subcellularLocation>
</comment>
<sequence length="90" mass="9440">MNFLLWLLFGAIVGWLASLVMRTNAQQGLLLNIVVGIVGAFLGGLVFNLLGIGGSNINDSDFSLGALLVSFVGAVILLAIVNLVRRGSVR</sequence>
<evidence type="ECO:0000256" key="3">
    <source>
        <dbReference type="ARBA" id="ARBA00022475"/>
    </source>
</evidence>
<evidence type="ECO:0000256" key="6">
    <source>
        <dbReference type="ARBA" id="ARBA00023136"/>
    </source>
</evidence>
<evidence type="ECO:0000256" key="5">
    <source>
        <dbReference type="ARBA" id="ARBA00022989"/>
    </source>
</evidence>
<dbReference type="PANTHER" id="PTHR33884:SF3">
    <property type="entry name" value="UPF0410 PROTEIN YMGE"/>
    <property type="match status" value="1"/>
</dbReference>
<proteinExistence type="inferred from homology"/>
<keyword evidence="9" id="KW-1185">Reference proteome</keyword>
<evidence type="ECO:0000256" key="2">
    <source>
        <dbReference type="ARBA" id="ARBA00011006"/>
    </source>
</evidence>
<dbReference type="Proteomes" id="UP001193081">
    <property type="component" value="Unassembled WGS sequence"/>
</dbReference>
<dbReference type="PANTHER" id="PTHR33884">
    <property type="entry name" value="UPF0410 PROTEIN YMGE"/>
    <property type="match status" value="1"/>
</dbReference>
<evidence type="ECO:0000256" key="4">
    <source>
        <dbReference type="ARBA" id="ARBA00022692"/>
    </source>
</evidence>
<gene>
    <name evidence="8" type="ORF">EYB53_021460</name>
</gene>
<evidence type="ECO:0000313" key="8">
    <source>
        <dbReference type="EMBL" id="MBP1468293.1"/>
    </source>
</evidence>
<evidence type="ECO:0000313" key="9">
    <source>
        <dbReference type="Proteomes" id="UP001193081"/>
    </source>
</evidence>
<evidence type="ECO:0000256" key="1">
    <source>
        <dbReference type="ARBA" id="ARBA00004651"/>
    </source>
</evidence>
<organism evidence="8 9">
    <name type="scientific">Candidatus Chloroploca mongolica</name>
    <dbReference type="NCBI Taxonomy" id="2528176"/>
    <lineage>
        <taxon>Bacteria</taxon>
        <taxon>Bacillati</taxon>
        <taxon>Chloroflexota</taxon>
        <taxon>Chloroflexia</taxon>
        <taxon>Chloroflexales</taxon>
        <taxon>Chloroflexineae</taxon>
        <taxon>Oscillochloridaceae</taxon>
        <taxon>Candidatus Chloroploca</taxon>
    </lineage>
</organism>
<feature type="transmembrane region" description="Helical" evidence="7">
    <location>
        <begin position="29"/>
        <end position="50"/>
    </location>
</feature>
<keyword evidence="6 7" id="KW-0472">Membrane</keyword>
<keyword evidence="4 7" id="KW-0812">Transmembrane</keyword>
<protein>
    <submittedName>
        <fullName evidence="8">GlsB/YeaQ/YmgE family stress response membrane protein</fullName>
    </submittedName>
</protein>
<keyword evidence="5 7" id="KW-1133">Transmembrane helix</keyword>
<feature type="transmembrane region" description="Helical" evidence="7">
    <location>
        <begin position="6"/>
        <end position="22"/>
    </location>
</feature>
<feature type="transmembrane region" description="Helical" evidence="7">
    <location>
        <begin position="62"/>
        <end position="84"/>
    </location>
</feature>
<dbReference type="RefSeq" id="WP_135480934.1">
    <property type="nucleotide sequence ID" value="NZ_SIJK02000063.1"/>
</dbReference>
<evidence type="ECO:0000256" key="7">
    <source>
        <dbReference type="SAM" id="Phobius"/>
    </source>
</evidence>
<accession>A0ABS4DFS4</accession>